<dbReference type="EMBL" id="CAJHUC010000329">
    <property type="protein sequence ID" value="CAD7695289.1"/>
    <property type="molecule type" value="Genomic_DNA"/>
</dbReference>
<dbReference type="NCBIfam" id="NF006827">
    <property type="entry name" value="PRK09348.1"/>
    <property type="match status" value="1"/>
</dbReference>
<dbReference type="Gene3D" id="3.30.930.10">
    <property type="entry name" value="Bira Bifunctional Protein, Domain 2"/>
    <property type="match status" value="1"/>
</dbReference>
<comment type="similarity">
    <text evidence="1">Belongs to the class-II aminoacyl-tRNA synthetase family.</text>
</comment>
<keyword evidence="6" id="KW-0648">Protein biosynthesis</keyword>
<dbReference type="SUPFAM" id="SSF55681">
    <property type="entry name" value="Class II aaRS and biotin synthetases"/>
    <property type="match status" value="1"/>
</dbReference>
<dbReference type="SUPFAM" id="SSF109604">
    <property type="entry name" value="HD-domain/PDEase-like"/>
    <property type="match status" value="1"/>
</dbReference>
<dbReference type="Pfam" id="PF02092">
    <property type="entry name" value="tRNA_synt_2f"/>
    <property type="match status" value="1"/>
</dbReference>
<evidence type="ECO:0000256" key="3">
    <source>
        <dbReference type="ARBA" id="ARBA00022598"/>
    </source>
</evidence>
<evidence type="ECO:0000313" key="9">
    <source>
        <dbReference type="EMBL" id="CAD7695289.1"/>
    </source>
</evidence>
<dbReference type="HAMAP" id="MF_00255">
    <property type="entry name" value="Gly_tRNA_synth_beta"/>
    <property type="match status" value="1"/>
</dbReference>
<dbReference type="InterPro" id="IPR045864">
    <property type="entry name" value="aa-tRNA-synth_II/BPL/LPL"/>
</dbReference>
<keyword evidence="3" id="KW-0436">Ligase</keyword>
<dbReference type="Proteomes" id="UP000708148">
    <property type="component" value="Unassembled WGS sequence"/>
</dbReference>
<dbReference type="Pfam" id="PF02091">
    <property type="entry name" value="tRNA-synt_2e"/>
    <property type="match status" value="1"/>
</dbReference>
<evidence type="ECO:0000256" key="1">
    <source>
        <dbReference type="ARBA" id="ARBA00008226"/>
    </source>
</evidence>
<dbReference type="HAMAP" id="MF_00254">
    <property type="entry name" value="Gly_tRNA_synth_alpha"/>
    <property type="match status" value="1"/>
</dbReference>
<dbReference type="GO" id="GO:0006426">
    <property type="term" value="P:glycyl-tRNA aminoacylation"/>
    <property type="evidence" value="ECO:0007669"/>
    <property type="project" value="InterPro"/>
</dbReference>
<dbReference type="GO" id="GO:0005739">
    <property type="term" value="C:mitochondrion"/>
    <property type="evidence" value="ECO:0007669"/>
    <property type="project" value="TreeGrafter"/>
</dbReference>
<gene>
    <name evidence="9" type="ORF">OSTQU699_LOCUS650</name>
</gene>
<dbReference type="PRINTS" id="PR01044">
    <property type="entry name" value="TRNASYNTHGA"/>
</dbReference>
<keyword evidence="10" id="KW-1185">Reference proteome</keyword>
<comment type="catalytic activity">
    <reaction evidence="8">
        <text>tRNA(Gly) + glycine + ATP = glycyl-tRNA(Gly) + AMP + diphosphate</text>
        <dbReference type="Rhea" id="RHEA:16013"/>
        <dbReference type="Rhea" id="RHEA-COMP:9664"/>
        <dbReference type="Rhea" id="RHEA-COMP:9683"/>
        <dbReference type="ChEBI" id="CHEBI:30616"/>
        <dbReference type="ChEBI" id="CHEBI:33019"/>
        <dbReference type="ChEBI" id="CHEBI:57305"/>
        <dbReference type="ChEBI" id="CHEBI:78442"/>
        <dbReference type="ChEBI" id="CHEBI:78522"/>
        <dbReference type="ChEBI" id="CHEBI:456215"/>
        <dbReference type="EC" id="6.1.1.14"/>
    </reaction>
</comment>
<accession>A0A8S1ILZ8</accession>
<dbReference type="InterPro" id="IPR002310">
    <property type="entry name" value="Gly-tRNA_ligase_asu"/>
</dbReference>
<proteinExistence type="inferred from homology"/>
<dbReference type="GO" id="GO:0005524">
    <property type="term" value="F:ATP binding"/>
    <property type="evidence" value="ECO:0007669"/>
    <property type="project" value="UniProtKB-KW"/>
</dbReference>
<dbReference type="PROSITE" id="PS50861">
    <property type="entry name" value="AA_TRNA_LIGASE_II_GLYAB"/>
    <property type="match status" value="2"/>
</dbReference>
<dbReference type="EC" id="6.1.1.14" evidence="2"/>
<name>A0A8S1ILZ8_9CHLO</name>
<comment type="caution">
    <text evidence="9">The sequence shown here is derived from an EMBL/GenBank/DDBJ whole genome shotgun (WGS) entry which is preliminary data.</text>
</comment>
<dbReference type="AlphaFoldDB" id="A0A8S1ILZ8"/>
<dbReference type="OrthoDB" id="1545at2759"/>
<dbReference type="InterPro" id="IPR015944">
    <property type="entry name" value="Gly-tRNA-synth_bsu"/>
</dbReference>
<dbReference type="NCBIfam" id="TIGR00388">
    <property type="entry name" value="glyQ"/>
    <property type="match status" value="1"/>
</dbReference>
<evidence type="ECO:0000256" key="5">
    <source>
        <dbReference type="ARBA" id="ARBA00022840"/>
    </source>
</evidence>
<sequence length="1091" mass="118897">MSAGLSRVRLCLCGPTPPIAPKPWTSLLCLGCRPGSSGSGQPIADRRHAAVQASAASETRPADRPAAIGMLGGGAIGDAPTFQEAIARLQGYWASLGCTVWLPHNTEVGAGTMNPATFLRVLGPESWNACYPEPSVRPDDSRYGKNPNRVQKHTQFQVVLKPDPGNPQELYLGSLAALGINSEAHDIRFVEDNWESPVLGAWGLGWEVWMDGMEITQFTYFQNAGGSALSVPAVEITYGLERILMTLQNARHFKDIMYNRQITYGELFLQNEYEMSCYNMEEANVEDHWTRFELYQKEAMMLLEKGLPIPAYDCMLKCSHTFNVLDARGAVGVTERSNCFAAMRGLARDIAKSWIAKREELGHPLGLAGSPAIGNGKSASAGDDARVDMVRNERKLSPEDCRSFVLEVGCEEVPPEDVASAAAQLKVKVQNMLKRVRLRHEGVEVEGTPRRLAVLVKALAAHQAVSEEKMKGPPAKVAYCEDGTPTKALEGFMRKTGASLDVIIKETDGKGVEYVFANVRDEGQHTSEVLQAELPSVLREISFKKSMRWNGDVAWSRPVRWLLALHGDCIVPVQFAGLTAGARTRVLRNSSPAEVNIESAEQYLDTLKGNGITVSISGRRQLVLSAIHEEIGSLGAFIPSAIEQDLLEEVTGLVESPTVVVGSFDDAFLRLPQDVLVTVMRKHQRYFPLMRKSDPDTLLPSFLAVANGPLDEPTVRGGNEAVLQARFEDAQFFYNEDVGQPLDAFCPKLAGTVFQKKLGSLLDKSERVESLVEPVARAACLEAAVPVAKRAAKIARADLATAMVTEMTSLAGTMGRHYALMSGESPDVSQAIFESVLPRNASDILPTSPAGILVSLCDKLDSLVGLIAAGCAPSATADPYALRRTAYGMLQTVISNRVRLNLRECVDLAAGIQPVDVAEASRAETLEFVQRRLEQLLADKGVQIEAVRSVLSERGLDPYLAATSAEELAAELRVGSDSRLSRVMTALSRPIRIMKGKNVEPLPVDVSLFLLPEEEELWQACEAINSKVDEGMPIPLFLERAEELVDPINAFFDKVFVMADDASLQQNRLALMRSVASLPDGILDFSELPGF</sequence>
<keyword evidence="5" id="KW-0067">ATP-binding</keyword>
<dbReference type="GO" id="GO:0009570">
    <property type="term" value="C:chloroplast stroma"/>
    <property type="evidence" value="ECO:0007669"/>
    <property type="project" value="TreeGrafter"/>
</dbReference>
<evidence type="ECO:0000256" key="7">
    <source>
        <dbReference type="ARBA" id="ARBA00023146"/>
    </source>
</evidence>
<dbReference type="PANTHER" id="PTHR30075">
    <property type="entry name" value="GLYCYL-TRNA SYNTHETASE"/>
    <property type="match status" value="1"/>
</dbReference>
<evidence type="ECO:0000256" key="2">
    <source>
        <dbReference type="ARBA" id="ARBA00012829"/>
    </source>
</evidence>
<dbReference type="PANTHER" id="PTHR30075:SF2">
    <property type="entry name" value="GLYCINE--TRNA LIGASE, CHLOROPLASTIC_MITOCHONDRIAL 2"/>
    <property type="match status" value="1"/>
</dbReference>
<reference evidence="9" key="1">
    <citation type="submission" date="2020-12" db="EMBL/GenBank/DDBJ databases">
        <authorList>
            <person name="Iha C."/>
        </authorList>
    </citation>
    <scope>NUCLEOTIDE SEQUENCE</scope>
</reference>
<dbReference type="GO" id="GO:0004820">
    <property type="term" value="F:glycine-tRNA ligase activity"/>
    <property type="evidence" value="ECO:0007669"/>
    <property type="project" value="UniProtKB-EC"/>
</dbReference>
<organism evidence="9 10">
    <name type="scientific">Ostreobium quekettii</name>
    <dbReference type="NCBI Taxonomy" id="121088"/>
    <lineage>
        <taxon>Eukaryota</taxon>
        <taxon>Viridiplantae</taxon>
        <taxon>Chlorophyta</taxon>
        <taxon>core chlorophytes</taxon>
        <taxon>Ulvophyceae</taxon>
        <taxon>TCBD clade</taxon>
        <taxon>Bryopsidales</taxon>
        <taxon>Ostreobineae</taxon>
        <taxon>Ostreobiaceae</taxon>
        <taxon>Ostreobium</taxon>
    </lineage>
</organism>
<evidence type="ECO:0000256" key="4">
    <source>
        <dbReference type="ARBA" id="ARBA00022741"/>
    </source>
</evidence>
<dbReference type="NCBIfam" id="TIGR00211">
    <property type="entry name" value="glyS"/>
    <property type="match status" value="1"/>
</dbReference>
<dbReference type="Gene3D" id="1.20.58.180">
    <property type="entry name" value="Class II aaRS and biotin synthetases, domain 2"/>
    <property type="match status" value="1"/>
</dbReference>
<protein>
    <recommendedName>
        <fullName evidence="2">glycine--tRNA ligase</fullName>
        <ecNumber evidence="2">6.1.1.14</ecNumber>
    </recommendedName>
</protein>
<evidence type="ECO:0000256" key="8">
    <source>
        <dbReference type="ARBA" id="ARBA00047937"/>
    </source>
</evidence>
<dbReference type="FunFam" id="3.30.930.10:FF:000006">
    <property type="entry name" value="Glycine--tRNA ligase alpha subunit"/>
    <property type="match status" value="1"/>
</dbReference>
<keyword evidence="4" id="KW-0547">Nucleotide-binding</keyword>
<evidence type="ECO:0000313" key="10">
    <source>
        <dbReference type="Proteomes" id="UP000708148"/>
    </source>
</evidence>
<evidence type="ECO:0000256" key="6">
    <source>
        <dbReference type="ARBA" id="ARBA00022917"/>
    </source>
</evidence>
<dbReference type="InterPro" id="IPR006194">
    <property type="entry name" value="Gly-tRNA-synth_heterodimer"/>
</dbReference>
<keyword evidence="7" id="KW-0030">Aminoacyl-tRNA synthetase</keyword>